<dbReference type="OrthoDB" id="9985979at2759"/>
<gene>
    <name evidence="1" type="ordered locus">AALP_Aa7g008000</name>
</gene>
<reference evidence="2" key="1">
    <citation type="journal article" date="2015" name="Nat. Plants">
        <title>Genome expansion of Arabis alpina linked with retrotransposition and reduced symmetric DNA methylation.</title>
        <authorList>
            <person name="Willing E.M."/>
            <person name="Rawat V."/>
            <person name="Mandakova T."/>
            <person name="Maumus F."/>
            <person name="James G.V."/>
            <person name="Nordstroem K.J."/>
            <person name="Becker C."/>
            <person name="Warthmann N."/>
            <person name="Chica C."/>
            <person name="Szarzynska B."/>
            <person name="Zytnicki M."/>
            <person name="Albani M.C."/>
            <person name="Kiefer C."/>
            <person name="Bergonzi S."/>
            <person name="Castaings L."/>
            <person name="Mateos J.L."/>
            <person name="Berns M.C."/>
            <person name="Bujdoso N."/>
            <person name="Piofczyk T."/>
            <person name="de Lorenzo L."/>
            <person name="Barrero-Sicilia C."/>
            <person name="Mateos I."/>
            <person name="Piednoel M."/>
            <person name="Hagmann J."/>
            <person name="Chen-Min-Tao R."/>
            <person name="Iglesias-Fernandez R."/>
            <person name="Schuster S.C."/>
            <person name="Alonso-Blanco C."/>
            <person name="Roudier F."/>
            <person name="Carbonero P."/>
            <person name="Paz-Ares J."/>
            <person name="Davis S.J."/>
            <person name="Pecinka A."/>
            <person name="Quesneville H."/>
            <person name="Colot V."/>
            <person name="Lysak M.A."/>
            <person name="Weigel D."/>
            <person name="Coupland G."/>
            <person name="Schneeberger K."/>
        </authorList>
    </citation>
    <scope>NUCLEOTIDE SEQUENCE [LARGE SCALE GENOMIC DNA]</scope>
    <source>
        <strain evidence="2">cv. Pajares</strain>
    </source>
</reference>
<dbReference type="AlphaFoldDB" id="A0A087GF73"/>
<sequence>MLESSKSHEVNNRPAVRMKSFVEMQRPKERWQKAVKDDRCWVDPY</sequence>
<keyword evidence="2" id="KW-1185">Reference proteome</keyword>
<organism evidence="1 2">
    <name type="scientific">Arabis alpina</name>
    <name type="common">Alpine rock-cress</name>
    <dbReference type="NCBI Taxonomy" id="50452"/>
    <lineage>
        <taxon>Eukaryota</taxon>
        <taxon>Viridiplantae</taxon>
        <taxon>Streptophyta</taxon>
        <taxon>Embryophyta</taxon>
        <taxon>Tracheophyta</taxon>
        <taxon>Spermatophyta</taxon>
        <taxon>Magnoliopsida</taxon>
        <taxon>eudicotyledons</taxon>
        <taxon>Gunneridae</taxon>
        <taxon>Pentapetalae</taxon>
        <taxon>rosids</taxon>
        <taxon>malvids</taxon>
        <taxon>Brassicales</taxon>
        <taxon>Brassicaceae</taxon>
        <taxon>Arabideae</taxon>
        <taxon>Arabis</taxon>
    </lineage>
</organism>
<protein>
    <submittedName>
        <fullName evidence="1">Uncharacterized protein</fullName>
    </submittedName>
</protein>
<dbReference type="Proteomes" id="UP000029120">
    <property type="component" value="Chromosome 7"/>
</dbReference>
<dbReference type="EMBL" id="CM002875">
    <property type="protein sequence ID" value="KFK28525.1"/>
    <property type="molecule type" value="Genomic_DNA"/>
</dbReference>
<evidence type="ECO:0000313" key="2">
    <source>
        <dbReference type="Proteomes" id="UP000029120"/>
    </source>
</evidence>
<proteinExistence type="predicted"/>
<dbReference type="Gramene" id="KFK28525">
    <property type="protein sequence ID" value="KFK28525"/>
    <property type="gene ID" value="AALP_AA7G008000"/>
</dbReference>
<name>A0A087GF73_ARAAL</name>
<accession>A0A087GF73</accession>
<evidence type="ECO:0000313" key="1">
    <source>
        <dbReference type="EMBL" id="KFK28525.1"/>
    </source>
</evidence>